<accession>A0A0F9IA50</accession>
<proteinExistence type="predicted"/>
<organism evidence="1">
    <name type="scientific">marine sediment metagenome</name>
    <dbReference type="NCBI Taxonomy" id="412755"/>
    <lineage>
        <taxon>unclassified sequences</taxon>
        <taxon>metagenomes</taxon>
        <taxon>ecological metagenomes</taxon>
    </lineage>
</organism>
<dbReference type="EMBL" id="LAZR01019943">
    <property type="protein sequence ID" value="KKL90695.1"/>
    <property type="molecule type" value="Genomic_DNA"/>
</dbReference>
<sequence>MRDLKRIKRLCRLLEEVWSHFPQQRLGQLLLNFVFGSYGRDHHIYNKEDDEIEKILKLFIEKFDEFKEMPKQEELEQKKLFFKRFSKELRDSLKSKENIEK</sequence>
<reference evidence="1" key="1">
    <citation type="journal article" date="2015" name="Nature">
        <title>Complex archaea that bridge the gap between prokaryotes and eukaryotes.</title>
        <authorList>
            <person name="Spang A."/>
            <person name="Saw J.H."/>
            <person name="Jorgensen S.L."/>
            <person name="Zaremba-Niedzwiedzka K."/>
            <person name="Martijn J."/>
            <person name="Lind A.E."/>
            <person name="van Eijk R."/>
            <person name="Schleper C."/>
            <person name="Guy L."/>
            <person name="Ettema T.J."/>
        </authorList>
    </citation>
    <scope>NUCLEOTIDE SEQUENCE</scope>
</reference>
<dbReference type="AlphaFoldDB" id="A0A0F9IA50"/>
<name>A0A0F9IA50_9ZZZZ</name>
<comment type="caution">
    <text evidence="1">The sequence shown here is derived from an EMBL/GenBank/DDBJ whole genome shotgun (WGS) entry which is preliminary data.</text>
</comment>
<evidence type="ECO:0000313" key="1">
    <source>
        <dbReference type="EMBL" id="KKL90695.1"/>
    </source>
</evidence>
<protein>
    <submittedName>
        <fullName evidence="1">Uncharacterized protein</fullName>
    </submittedName>
</protein>
<gene>
    <name evidence="1" type="ORF">LCGC14_1902130</name>
</gene>